<dbReference type="GO" id="GO:0008324">
    <property type="term" value="F:monoatomic cation transmembrane transporter activity"/>
    <property type="evidence" value="ECO:0007669"/>
    <property type="project" value="InterPro"/>
</dbReference>
<feature type="transmembrane region" description="Helical" evidence="7">
    <location>
        <begin position="59"/>
        <end position="85"/>
    </location>
</feature>
<dbReference type="InterPro" id="IPR036721">
    <property type="entry name" value="RCK_C_sf"/>
</dbReference>
<dbReference type="GO" id="GO:0006813">
    <property type="term" value="P:potassium ion transport"/>
    <property type="evidence" value="ECO:0007669"/>
    <property type="project" value="InterPro"/>
</dbReference>
<feature type="transmembrane region" description="Helical" evidence="7">
    <location>
        <begin position="588"/>
        <end position="609"/>
    </location>
</feature>
<dbReference type="PROSITE" id="PS51202">
    <property type="entry name" value="RCK_C"/>
    <property type="match status" value="2"/>
</dbReference>
<dbReference type="Gene3D" id="3.30.70.1450">
    <property type="entry name" value="Regulator of K+ conductance, C-terminal domain"/>
    <property type="match status" value="2"/>
</dbReference>
<feature type="transmembrane region" description="Helical" evidence="7">
    <location>
        <begin position="547"/>
        <end position="567"/>
    </location>
</feature>
<dbReference type="Pfam" id="PF03600">
    <property type="entry name" value="CitMHS"/>
    <property type="match status" value="1"/>
</dbReference>
<dbReference type="InterPro" id="IPR006037">
    <property type="entry name" value="RCK_C"/>
</dbReference>
<feature type="transmembrane region" description="Helical" evidence="7">
    <location>
        <begin position="422"/>
        <end position="451"/>
    </location>
</feature>
<dbReference type="SUPFAM" id="SSF116726">
    <property type="entry name" value="TrkA C-terminal domain-like"/>
    <property type="match status" value="2"/>
</dbReference>
<dbReference type="InterPro" id="IPR051679">
    <property type="entry name" value="DASS-Related_Transporters"/>
</dbReference>
<feature type="transmembrane region" description="Helical" evidence="7">
    <location>
        <begin position="153"/>
        <end position="175"/>
    </location>
</feature>
<evidence type="ECO:0000256" key="2">
    <source>
        <dbReference type="ARBA" id="ARBA00022448"/>
    </source>
</evidence>
<evidence type="ECO:0000256" key="1">
    <source>
        <dbReference type="ARBA" id="ARBA00004141"/>
    </source>
</evidence>
<protein>
    <submittedName>
        <fullName evidence="9">SLC13 family permease</fullName>
    </submittedName>
</protein>
<proteinExistence type="predicted"/>
<comment type="caution">
    <text evidence="9">The sequence shown here is derived from an EMBL/GenBank/DDBJ whole genome shotgun (WGS) entry which is preliminary data.</text>
</comment>
<keyword evidence="10" id="KW-1185">Reference proteome</keyword>
<feature type="transmembrane region" description="Helical" evidence="7">
    <location>
        <begin position="471"/>
        <end position="499"/>
    </location>
</feature>
<dbReference type="GO" id="GO:0005886">
    <property type="term" value="C:plasma membrane"/>
    <property type="evidence" value="ECO:0007669"/>
    <property type="project" value="TreeGrafter"/>
</dbReference>
<reference evidence="10" key="1">
    <citation type="submission" date="2018-05" db="EMBL/GenBank/DDBJ databases">
        <authorList>
            <person name="Liu B.-T."/>
        </authorList>
    </citation>
    <scope>NUCLEOTIDE SEQUENCE [LARGE SCALE GENOMIC DNA]</scope>
    <source>
        <strain evidence="10">WD6-1</strain>
    </source>
</reference>
<evidence type="ECO:0000313" key="9">
    <source>
        <dbReference type="EMBL" id="PWE17971.1"/>
    </source>
</evidence>
<feature type="transmembrane region" description="Helical" evidence="7">
    <location>
        <begin position="12"/>
        <end position="28"/>
    </location>
</feature>
<keyword evidence="3 7" id="KW-0812">Transmembrane</keyword>
<keyword evidence="5 7" id="KW-1133">Transmembrane helix</keyword>
<gene>
    <name evidence="9" type="ORF">DDZ18_05195</name>
</gene>
<dbReference type="PANTHER" id="PTHR43652">
    <property type="entry name" value="BASIC AMINO ACID ANTIPORTER YFCC-RELATED"/>
    <property type="match status" value="1"/>
</dbReference>
<accession>A0A2U2BVB7</accession>
<name>A0A2U2BVB7_9PROT</name>
<organism evidence="9 10">
    <name type="scientific">Marinicauda salina</name>
    <dbReference type="NCBI Taxonomy" id="2135793"/>
    <lineage>
        <taxon>Bacteria</taxon>
        <taxon>Pseudomonadati</taxon>
        <taxon>Pseudomonadota</taxon>
        <taxon>Alphaproteobacteria</taxon>
        <taxon>Maricaulales</taxon>
        <taxon>Maricaulaceae</taxon>
        <taxon>Marinicauda</taxon>
    </lineage>
</organism>
<dbReference type="PANTHER" id="PTHR43652:SF2">
    <property type="entry name" value="BASIC AMINO ACID ANTIPORTER YFCC-RELATED"/>
    <property type="match status" value="1"/>
</dbReference>
<sequence length="615" mass="65243">MTELEAVGDWRMWAVLAFVAGAIVFYAWERFALELVSGAIVAALLLFFEVFGGPDAPGAAALLSGFANPALITILALLIVGQGIFQTGALEGPTRNMLALFDVRPMLTIALLFAFVFVVSAFINNTPVVVMFVPILAAIAARTKDSPSKYMMPLSFACILAGMTTLIGSSTNLLVADSLRTTADIEIGFFTPTVPGLVLAAAGLVYVAFILPRTLPERGTMETELAGASGKQYIAQIEVAPGHPLVGSKPVAGMFPDLPDITVRMIQRGETALLPPFDDIELQPGDVIIIAATRKKLTELLSRRADFLKGMLRAAGPGEAPTPGERLTVTEAVVSPGSRLIGRTIRQIGFRHAMGAIVLGVQRRSRMFRAGMGEIRLEAGDVLLLFGSGDAMRRLRADRDLLLMEWATSDLPDPRRASAARLIFLFVVATAATNLLPIVVASMLGAVGMLAAGCLNVRQAARAVDMKVYMLIGSAFALGTALQATGGADVLAFSVVALFQPYGTVVLLSAMFFLVMLLTNVLSNNATAILFTPIAVGAAQQTGADPLVFALTVLYAANTCFATPIGYQTNLLVMGPGKYRFMDFVRAGVPLSIVIWIVFTIYITVSFGISDSALG</sequence>
<comment type="subcellular location">
    <subcellularLocation>
        <location evidence="1">Membrane</location>
        <topology evidence="1">Multi-pass membrane protein</topology>
    </subcellularLocation>
</comment>
<feature type="transmembrane region" description="Helical" evidence="7">
    <location>
        <begin position="35"/>
        <end position="53"/>
    </location>
</feature>
<evidence type="ECO:0000256" key="6">
    <source>
        <dbReference type="ARBA" id="ARBA00023136"/>
    </source>
</evidence>
<dbReference type="EMBL" id="QEXV01000002">
    <property type="protein sequence ID" value="PWE17971.1"/>
    <property type="molecule type" value="Genomic_DNA"/>
</dbReference>
<feature type="domain" description="RCK C-terminal" evidence="8">
    <location>
        <begin position="222"/>
        <end position="306"/>
    </location>
</feature>
<dbReference type="OrthoDB" id="9809303at2"/>
<dbReference type="Proteomes" id="UP000245168">
    <property type="component" value="Unassembled WGS sequence"/>
</dbReference>
<evidence type="ECO:0000256" key="5">
    <source>
        <dbReference type="ARBA" id="ARBA00022989"/>
    </source>
</evidence>
<evidence type="ECO:0000256" key="7">
    <source>
        <dbReference type="SAM" id="Phobius"/>
    </source>
</evidence>
<dbReference type="AlphaFoldDB" id="A0A2U2BVB7"/>
<feature type="transmembrane region" description="Helical" evidence="7">
    <location>
        <begin position="187"/>
        <end position="211"/>
    </location>
</feature>
<feature type="transmembrane region" description="Helical" evidence="7">
    <location>
        <begin position="511"/>
        <end position="535"/>
    </location>
</feature>
<keyword evidence="6 7" id="KW-0472">Membrane</keyword>
<dbReference type="Pfam" id="PF02080">
    <property type="entry name" value="TrkA_C"/>
    <property type="match status" value="2"/>
</dbReference>
<keyword evidence="2" id="KW-0813">Transport</keyword>
<feature type="domain" description="RCK C-terminal" evidence="8">
    <location>
        <begin position="317"/>
        <end position="401"/>
    </location>
</feature>
<dbReference type="RefSeq" id="WP_109252325.1">
    <property type="nucleotide sequence ID" value="NZ_QEXV01000002.1"/>
</dbReference>
<keyword evidence="4" id="KW-0677">Repeat</keyword>
<evidence type="ECO:0000313" key="10">
    <source>
        <dbReference type="Proteomes" id="UP000245168"/>
    </source>
</evidence>
<dbReference type="InterPro" id="IPR004680">
    <property type="entry name" value="Cit_transptr-like_dom"/>
</dbReference>
<evidence type="ECO:0000256" key="4">
    <source>
        <dbReference type="ARBA" id="ARBA00022737"/>
    </source>
</evidence>
<feature type="transmembrane region" description="Helical" evidence="7">
    <location>
        <begin position="122"/>
        <end position="141"/>
    </location>
</feature>
<evidence type="ECO:0000256" key="3">
    <source>
        <dbReference type="ARBA" id="ARBA00022692"/>
    </source>
</evidence>
<evidence type="ECO:0000259" key="8">
    <source>
        <dbReference type="PROSITE" id="PS51202"/>
    </source>
</evidence>